<feature type="compositionally biased region" description="Polar residues" evidence="2">
    <location>
        <begin position="240"/>
        <end position="249"/>
    </location>
</feature>
<evidence type="ECO:0000313" key="3">
    <source>
        <dbReference type="EMBL" id="KAG5166201.1"/>
    </source>
</evidence>
<comment type="caution">
    <text evidence="3">The sequence shown here is derived from an EMBL/GenBank/DDBJ whole genome shotgun (WGS) entry which is preliminary data.</text>
</comment>
<sequence length="307" mass="34742">MSCIICLALFCRPGEDDNAQPYALSCGMLWCSEATSITAIPIQYRKHVILPMVKLLIDFTPPTSTEENECLKAEIDSLRAELASTRATVERYRTENDRLQFKLADCRNHFSKRAQAAEERFTRIYREAGCKVSLLEHEHVRLQNETIYLRHRYDTLQLQYTQLQNEYKVIEDASSGLSGEVEALNFRVKTLTSQLTLMQEDQNASSSTDTLKTASLVNAIAATSSALMYTDDSDEEDVSCGTTDGVNSHKSCREHPATCWEKENIPPPSMPRSPSHRLVRPMPRRSIAPRVTLESSPSHHRHNGRHS</sequence>
<gene>
    <name evidence="3" type="ORF">JR316_008282</name>
</gene>
<accession>A0A8H7XUG6</accession>
<keyword evidence="1" id="KW-0175">Coiled coil</keyword>
<feature type="compositionally biased region" description="Basic and acidic residues" evidence="2">
    <location>
        <begin position="251"/>
        <end position="264"/>
    </location>
</feature>
<dbReference type="Gene3D" id="1.20.5.1700">
    <property type="match status" value="1"/>
</dbReference>
<protein>
    <submittedName>
        <fullName evidence="3">Uncharacterized protein</fullName>
    </submittedName>
</protein>
<reference evidence="3" key="1">
    <citation type="submission" date="2021-02" db="EMBL/GenBank/DDBJ databases">
        <title>Psilocybe cubensis genome.</title>
        <authorList>
            <person name="Mckernan K.J."/>
            <person name="Crawford S."/>
            <person name="Trippe A."/>
            <person name="Kane L.T."/>
            <person name="Mclaughlin S."/>
        </authorList>
    </citation>
    <scope>NUCLEOTIDE SEQUENCE [LARGE SCALE GENOMIC DNA]</scope>
    <source>
        <strain evidence="3">MGC-MH-2018</strain>
    </source>
</reference>
<proteinExistence type="predicted"/>
<dbReference type="AlphaFoldDB" id="A0A8H7XUG6"/>
<dbReference type="EMBL" id="JAFIQS010000008">
    <property type="protein sequence ID" value="KAG5166201.1"/>
    <property type="molecule type" value="Genomic_DNA"/>
</dbReference>
<organism evidence="3">
    <name type="scientific">Psilocybe cubensis</name>
    <name type="common">Psychedelic mushroom</name>
    <name type="synonym">Stropharia cubensis</name>
    <dbReference type="NCBI Taxonomy" id="181762"/>
    <lineage>
        <taxon>Eukaryota</taxon>
        <taxon>Fungi</taxon>
        <taxon>Dikarya</taxon>
        <taxon>Basidiomycota</taxon>
        <taxon>Agaricomycotina</taxon>
        <taxon>Agaricomycetes</taxon>
        <taxon>Agaricomycetidae</taxon>
        <taxon>Agaricales</taxon>
        <taxon>Agaricineae</taxon>
        <taxon>Strophariaceae</taxon>
        <taxon>Psilocybe</taxon>
    </lineage>
</organism>
<name>A0A8H7XUG6_PSICU</name>
<evidence type="ECO:0000256" key="1">
    <source>
        <dbReference type="SAM" id="Coils"/>
    </source>
</evidence>
<feature type="compositionally biased region" description="Basic residues" evidence="2">
    <location>
        <begin position="274"/>
        <end position="283"/>
    </location>
</feature>
<feature type="compositionally biased region" description="Basic residues" evidence="2">
    <location>
        <begin position="298"/>
        <end position="307"/>
    </location>
</feature>
<feature type="region of interest" description="Disordered" evidence="2">
    <location>
        <begin position="233"/>
        <end position="307"/>
    </location>
</feature>
<feature type="coiled-coil region" evidence="1">
    <location>
        <begin position="68"/>
        <end position="95"/>
    </location>
</feature>
<evidence type="ECO:0000256" key="2">
    <source>
        <dbReference type="SAM" id="MobiDB-lite"/>
    </source>
</evidence>